<reference evidence="2 3" key="1">
    <citation type="submission" date="2016-11" db="EMBL/GenBank/DDBJ databases">
        <authorList>
            <person name="Jaros S."/>
            <person name="Januszkiewicz K."/>
            <person name="Wedrychowicz H."/>
        </authorList>
    </citation>
    <scope>NUCLEOTIDE SEQUENCE [LARGE SCALE GENOMIC DNA]</scope>
    <source>
        <strain evidence="2 3">DSM 16010</strain>
    </source>
</reference>
<dbReference type="OrthoDB" id="9796381at2"/>
<sequence>MTLRKATASDLKRVMEIKESVVPLMIDSGNTQWSEYYPDLERFEEDLRTGTLYVFEEGGHVKGFAVVDDDHPYPYDDIPWELRRADSRALHRMAVDPAYQGNGISTRMMGEIEGMLIEKGIKGIHTDTSLENGKMQYQFEKNDFEFKGKLNLDDNLDDWYVAYEKVFDDESAE</sequence>
<dbReference type="EMBL" id="FRCF01000004">
    <property type="protein sequence ID" value="SHL97279.1"/>
    <property type="molecule type" value="Genomic_DNA"/>
</dbReference>
<evidence type="ECO:0000313" key="2">
    <source>
        <dbReference type="EMBL" id="SHL97279.1"/>
    </source>
</evidence>
<keyword evidence="2" id="KW-0689">Ribosomal protein</keyword>
<protein>
    <submittedName>
        <fullName evidence="2">Ribosomal protein S18 acetylase RimI</fullName>
    </submittedName>
</protein>
<accession>A0A1M7F0N8</accession>
<dbReference type="GO" id="GO:0016747">
    <property type="term" value="F:acyltransferase activity, transferring groups other than amino-acyl groups"/>
    <property type="evidence" value="ECO:0007669"/>
    <property type="project" value="InterPro"/>
</dbReference>
<dbReference type="SUPFAM" id="SSF55729">
    <property type="entry name" value="Acyl-CoA N-acyltransferases (Nat)"/>
    <property type="match status" value="1"/>
</dbReference>
<feature type="domain" description="N-acetyltransferase" evidence="1">
    <location>
        <begin position="1"/>
        <end position="170"/>
    </location>
</feature>
<dbReference type="CDD" id="cd04301">
    <property type="entry name" value="NAT_SF"/>
    <property type="match status" value="1"/>
</dbReference>
<dbReference type="Proteomes" id="UP000184206">
    <property type="component" value="Unassembled WGS sequence"/>
</dbReference>
<dbReference type="Pfam" id="PF00583">
    <property type="entry name" value="Acetyltransf_1"/>
    <property type="match status" value="1"/>
</dbReference>
<dbReference type="InterPro" id="IPR000182">
    <property type="entry name" value="GNAT_dom"/>
</dbReference>
<evidence type="ECO:0000259" key="1">
    <source>
        <dbReference type="PROSITE" id="PS51186"/>
    </source>
</evidence>
<proteinExistence type="predicted"/>
<keyword evidence="2" id="KW-0687">Ribonucleoprotein</keyword>
<dbReference type="STRING" id="1123231.SAMN02745189_01286"/>
<dbReference type="InterPro" id="IPR016181">
    <property type="entry name" value="Acyl_CoA_acyltransferase"/>
</dbReference>
<evidence type="ECO:0000313" key="3">
    <source>
        <dbReference type="Proteomes" id="UP000184206"/>
    </source>
</evidence>
<dbReference type="Gene3D" id="3.40.630.30">
    <property type="match status" value="1"/>
</dbReference>
<organism evidence="2 3">
    <name type="scientific">Lacicoccus alkaliphilus DSM 16010</name>
    <dbReference type="NCBI Taxonomy" id="1123231"/>
    <lineage>
        <taxon>Bacteria</taxon>
        <taxon>Bacillati</taxon>
        <taxon>Bacillota</taxon>
        <taxon>Bacilli</taxon>
        <taxon>Bacillales</taxon>
        <taxon>Salinicoccaceae</taxon>
        <taxon>Lacicoccus</taxon>
    </lineage>
</organism>
<dbReference type="AlphaFoldDB" id="A0A1M7F0N8"/>
<dbReference type="RefSeq" id="WP_072709554.1">
    <property type="nucleotide sequence ID" value="NZ_FRCF01000004.1"/>
</dbReference>
<keyword evidence="3" id="KW-1185">Reference proteome</keyword>
<dbReference type="GO" id="GO:0005840">
    <property type="term" value="C:ribosome"/>
    <property type="evidence" value="ECO:0007669"/>
    <property type="project" value="UniProtKB-KW"/>
</dbReference>
<name>A0A1M7F0N8_9BACL</name>
<gene>
    <name evidence="2" type="ORF">SAMN02745189_01286</name>
</gene>
<dbReference type="PROSITE" id="PS51186">
    <property type="entry name" value="GNAT"/>
    <property type="match status" value="1"/>
</dbReference>